<dbReference type="AlphaFoldDB" id="G4QH73"/>
<name>G4QH73_GLANF</name>
<dbReference type="PANTHER" id="PTHR22911:SF6">
    <property type="entry name" value="SOLUTE CARRIER FAMILY 35 MEMBER G1"/>
    <property type="match status" value="1"/>
</dbReference>
<keyword evidence="3 5" id="KW-1133">Transmembrane helix</keyword>
<dbReference type="InterPro" id="IPR037185">
    <property type="entry name" value="EmrE-like"/>
</dbReference>
<organism evidence="7 8">
    <name type="scientific">Glaciecola nitratireducens (strain JCM 12485 / KCTC 12276 / FR1064)</name>
    <dbReference type="NCBI Taxonomy" id="1085623"/>
    <lineage>
        <taxon>Bacteria</taxon>
        <taxon>Pseudomonadati</taxon>
        <taxon>Pseudomonadota</taxon>
        <taxon>Gammaproteobacteria</taxon>
        <taxon>Alteromonadales</taxon>
        <taxon>Alteromonadaceae</taxon>
        <taxon>Brumicola</taxon>
    </lineage>
</organism>
<gene>
    <name evidence="7" type="ordered locus">GNIT_1587</name>
</gene>
<protein>
    <submittedName>
        <fullName evidence="7">Integral membrane protein, putative</fullName>
    </submittedName>
</protein>
<evidence type="ECO:0000259" key="6">
    <source>
        <dbReference type="Pfam" id="PF00892"/>
    </source>
</evidence>
<proteinExistence type="predicted"/>
<evidence type="ECO:0000256" key="5">
    <source>
        <dbReference type="SAM" id="Phobius"/>
    </source>
</evidence>
<feature type="transmembrane region" description="Helical" evidence="5">
    <location>
        <begin position="145"/>
        <end position="166"/>
    </location>
</feature>
<dbReference type="Proteomes" id="UP000009282">
    <property type="component" value="Chromosome"/>
</dbReference>
<dbReference type="KEGG" id="gni:GNIT_1587"/>
<reference evidence="7 8" key="1">
    <citation type="journal article" date="2011" name="J. Bacteriol.">
        <title>Complete genome sequence of seawater bacterium Glaciecola nitratireducens FR1064T.</title>
        <authorList>
            <person name="Bian F."/>
            <person name="Qin Q.L."/>
            <person name="Xie B.B."/>
            <person name="Shu Y.L."/>
            <person name="Zhang X.Y."/>
            <person name="Yu Y."/>
            <person name="Chen B."/>
            <person name="Chen X.L."/>
            <person name="Zhou B.C."/>
            <person name="Zhang Y.Z."/>
        </authorList>
    </citation>
    <scope>NUCLEOTIDE SEQUENCE [LARGE SCALE GENOMIC DNA]</scope>
    <source>
        <strain evidence="8">JCM 12485 / KCTC 12276 / FR1064</strain>
    </source>
</reference>
<feature type="transmembrane region" description="Helical" evidence="5">
    <location>
        <begin position="38"/>
        <end position="59"/>
    </location>
</feature>
<dbReference type="HOGENOM" id="CLU_032828_0_0_6"/>
<evidence type="ECO:0000256" key="1">
    <source>
        <dbReference type="ARBA" id="ARBA00004141"/>
    </source>
</evidence>
<keyword evidence="4 5" id="KW-0472">Membrane</keyword>
<feature type="transmembrane region" description="Helical" evidence="5">
    <location>
        <begin position="262"/>
        <end position="281"/>
    </location>
</feature>
<feature type="transmembrane region" description="Helical" evidence="5">
    <location>
        <begin position="122"/>
        <end position="139"/>
    </location>
</feature>
<feature type="domain" description="EamA" evidence="6">
    <location>
        <begin position="147"/>
        <end position="278"/>
    </location>
</feature>
<dbReference type="EMBL" id="CP003060">
    <property type="protein sequence ID" value="AEP29704.1"/>
    <property type="molecule type" value="Genomic_DNA"/>
</dbReference>
<dbReference type="OrthoDB" id="148351at2"/>
<feature type="transmembrane region" description="Helical" evidence="5">
    <location>
        <begin position="208"/>
        <end position="225"/>
    </location>
</feature>
<dbReference type="eggNOG" id="COG0697">
    <property type="taxonomic scope" value="Bacteria"/>
</dbReference>
<sequence length="287" mass="31587">MSLAIQAALWMLGAIFSFTTMAIAGRELSAGFDTFEIMLYRSAIALLIVLVLIYTTETYRKIGTSAWRTHLIRNIFHFTGQNLWFYALAVIPLAQVFAFEFTTPLWVILLSPLLLGERFTTIRLVSALMGFIGILIVARPDIESLHPGVLAAAACAIFFALTYVSTKRLTRTESISAIMLYLCALQLIFGLVSAGFDGVIALPDIVDLPLLALLAVCGLLAHFCITKALTLAPATVVAPFDFVRLPIIAVAGMLIYDESIDIYVFVGASIIFAGNYLNIWFEMRKKD</sequence>
<evidence type="ECO:0000313" key="7">
    <source>
        <dbReference type="EMBL" id="AEP29704.1"/>
    </source>
</evidence>
<evidence type="ECO:0000313" key="8">
    <source>
        <dbReference type="Proteomes" id="UP000009282"/>
    </source>
</evidence>
<feature type="transmembrane region" description="Helical" evidence="5">
    <location>
        <begin position="178"/>
        <end position="202"/>
    </location>
</feature>
<dbReference type="SUPFAM" id="SSF103481">
    <property type="entry name" value="Multidrug resistance efflux transporter EmrE"/>
    <property type="match status" value="2"/>
</dbReference>
<evidence type="ECO:0000256" key="4">
    <source>
        <dbReference type="ARBA" id="ARBA00023136"/>
    </source>
</evidence>
<feature type="domain" description="EamA" evidence="6">
    <location>
        <begin position="7"/>
        <end position="138"/>
    </location>
</feature>
<dbReference type="RefSeq" id="WP_014108578.1">
    <property type="nucleotide sequence ID" value="NC_016041.1"/>
</dbReference>
<comment type="subcellular location">
    <subcellularLocation>
        <location evidence="1">Membrane</location>
        <topology evidence="1">Multi-pass membrane protein</topology>
    </subcellularLocation>
</comment>
<dbReference type="InterPro" id="IPR000620">
    <property type="entry name" value="EamA_dom"/>
</dbReference>
<keyword evidence="2 5" id="KW-0812">Transmembrane</keyword>
<dbReference type="Pfam" id="PF00892">
    <property type="entry name" value="EamA"/>
    <property type="match status" value="2"/>
</dbReference>
<dbReference type="PANTHER" id="PTHR22911">
    <property type="entry name" value="ACYL-MALONYL CONDENSING ENZYME-RELATED"/>
    <property type="match status" value="1"/>
</dbReference>
<evidence type="ECO:0000256" key="3">
    <source>
        <dbReference type="ARBA" id="ARBA00022989"/>
    </source>
</evidence>
<dbReference type="GO" id="GO:0016020">
    <property type="term" value="C:membrane"/>
    <property type="evidence" value="ECO:0007669"/>
    <property type="project" value="UniProtKB-SubCell"/>
</dbReference>
<evidence type="ECO:0000256" key="2">
    <source>
        <dbReference type="ARBA" id="ARBA00022692"/>
    </source>
</evidence>
<keyword evidence="8" id="KW-1185">Reference proteome</keyword>
<accession>G4QH73</accession>